<evidence type="ECO:0000313" key="2">
    <source>
        <dbReference type="EMBL" id="SYX87157.1"/>
    </source>
</evidence>
<feature type="transmembrane region" description="Helical" evidence="1">
    <location>
        <begin position="16"/>
        <end position="34"/>
    </location>
</feature>
<organism evidence="2 3">
    <name type="scientific">Paenibacillus alvei</name>
    <name type="common">Bacillus alvei</name>
    <dbReference type="NCBI Taxonomy" id="44250"/>
    <lineage>
        <taxon>Bacteria</taxon>
        <taxon>Bacillati</taxon>
        <taxon>Bacillota</taxon>
        <taxon>Bacilli</taxon>
        <taxon>Bacillales</taxon>
        <taxon>Paenibacillaceae</taxon>
        <taxon>Paenibacillus</taxon>
    </lineage>
</organism>
<proteinExistence type="predicted"/>
<reference evidence="3" key="1">
    <citation type="submission" date="2018-08" db="EMBL/GenBank/DDBJ databases">
        <authorList>
            <person name="Chevrot R."/>
        </authorList>
    </citation>
    <scope>NUCLEOTIDE SEQUENCE [LARGE SCALE GENOMIC DNA]</scope>
</reference>
<dbReference type="AlphaFoldDB" id="A0A383RJE8"/>
<protein>
    <submittedName>
        <fullName evidence="2">Uncharacterized protein</fullName>
    </submittedName>
</protein>
<keyword evidence="1" id="KW-0812">Transmembrane</keyword>
<accession>A0A383RJE8</accession>
<sequence>MFATIPNVGEDSMNKWIIRVTVFGATTFIGFGIAKCFDAIGKPRTAGIIYACSIVAMLAAEEWMRMKENKQAAKQRI</sequence>
<evidence type="ECO:0000313" key="3">
    <source>
        <dbReference type="Proteomes" id="UP000304148"/>
    </source>
</evidence>
<keyword evidence="1" id="KW-0472">Membrane</keyword>
<keyword evidence="1" id="KW-1133">Transmembrane helix</keyword>
<evidence type="ECO:0000256" key="1">
    <source>
        <dbReference type="SAM" id="Phobius"/>
    </source>
</evidence>
<dbReference type="Proteomes" id="UP000304148">
    <property type="component" value="Chromosome"/>
</dbReference>
<dbReference type="EMBL" id="LS992241">
    <property type="protein sequence ID" value="SYX87157.1"/>
    <property type="molecule type" value="Genomic_DNA"/>
</dbReference>
<name>A0A383RJE8_PAEAL</name>
<gene>
    <name evidence="2" type="ORF">PBLR_15587</name>
</gene>